<proteinExistence type="predicted"/>
<feature type="signal peptide" evidence="1">
    <location>
        <begin position="1"/>
        <end position="25"/>
    </location>
</feature>
<organism evidence="2 3">
    <name type="scientific">Caldimicrobium thiodismutans</name>
    <dbReference type="NCBI Taxonomy" id="1653476"/>
    <lineage>
        <taxon>Bacteria</taxon>
        <taxon>Pseudomonadati</taxon>
        <taxon>Thermodesulfobacteriota</taxon>
        <taxon>Thermodesulfobacteria</taxon>
        <taxon>Thermodesulfobacteriales</taxon>
        <taxon>Thermodesulfobacteriaceae</taxon>
        <taxon>Caldimicrobium</taxon>
    </lineage>
</organism>
<keyword evidence="1" id="KW-0732">Signal</keyword>
<accession>A0A0U5BYF3</accession>
<keyword evidence="3" id="KW-1185">Reference proteome</keyword>
<dbReference type="AlphaFoldDB" id="A0A0U5BYF3"/>
<name>A0A0U5BYF3_9BACT</name>
<dbReference type="OrthoDB" id="9777896at2"/>
<sequence>MKVARWKVLGLAGVLALGYVVEANAAQIKVSDETWANFGLNMKIWYNNYDKRSNSTTSGGWSRNEFRVGQAKIYFTGQVNKLVQFYGEFDQERTTDQIGEAGVNFAFAKEFQVLMGKIRKPFTRDQIVSGYALLVPSDSFFDPQGILGRARLGLDRTDFGLMFHGDLAGGILNYRIGIFNEDRSTANKIWVGTELVRTERRLNYLPDGNVTWSWVNIPYWAGWTDSSIQTGKKLNDKKNFEWNARVEFQPLMLGFKPDSAATITAKSADTTLGAKDIFVIGLGYHREKHTPPLADLDNKTLDRTGWTIDATFEKKFGNLVPNLQVGYISLDETHGYYKYIIEDGEIADARPKKGDTEIWYVQGQLLFDQMVGFGKPALAFRYEKTKADGEYAYETDTSVVHKKDLEISRWGVALNYYIKGQAARVSLGFDNVQYDGAAKAFLKRSGTTPATKYEDSITDWYLYIQTQF</sequence>
<dbReference type="PATRIC" id="fig|1653476.3.peg.1502"/>
<gene>
    <name evidence="2" type="ORF">THC_1448</name>
</gene>
<feature type="chain" id="PRO_5006855527" description="Alginate export domain-containing protein" evidence="1">
    <location>
        <begin position="26"/>
        <end position="468"/>
    </location>
</feature>
<evidence type="ECO:0000313" key="2">
    <source>
        <dbReference type="EMBL" id="BAU23813.1"/>
    </source>
</evidence>
<dbReference type="InterPro" id="IPR023614">
    <property type="entry name" value="Porin_dom_sf"/>
</dbReference>
<evidence type="ECO:0000256" key="1">
    <source>
        <dbReference type="SAM" id="SignalP"/>
    </source>
</evidence>
<dbReference type="EMBL" id="AP014945">
    <property type="protein sequence ID" value="BAU23813.1"/>
    <property type="molecule type" value="Genomic_DNA"/>
</dbReference>
<dbReference type="RefSeq" id="WP_068515412.1">
    <property type="nucleotide sequence ID" value="NZ_AP014945.1"/>
</dbReference>
<evidence type="ECO:0000313" key="3">
    <source>
        <dbReference type="Proteomes" id="UP000068196"/>
    </source>
</evidence>
<protein>
    <recommendedName>
        <fullName evidence="4">Alginate export domain-containing protein</fullName>
    </recommendedName>
</protein>
<reference evidence="3" key="2">
    <citation type="journal article" date="2016" name="Int. J. Syst. Evol. Microbiol.">
        <title>Caldimicrobium thiodismutans sp. nov., a sulfur-disproportionating bacterium isolated from a hot spring.</title>
        <authorList>
            <person name="Kojima H."/>
            <person name="Umezawa K."/>
            <person name="Fukui M."/>
        </authorList>
    </citation>
    <scope>NUCLEOTIDE SEQUENCE [LARGE SCALE GENOMIC DNA]</scope>
    <source>
        <strain evidence="3">TF1</strain>
    </source>
</reference>
<evidence type="ECO:0008006" key="4">
    <source>
        <dbReference type="Google" id="ProtNLM"/>
    </source>
</evidence>
<dbReference type="Gene3D" id="2.40.160.10">
    <property type="entry name" value="Porin"/>
    <property type="match status" value="1"/>
</dbReference>
<dbReference type="Proteomes" id="UP000068196">
    <property type="component" value="Chromosome"/>
</dbReference>
<dbReference type="KEGG" id="cthi:THC_1448"/>
<reference evidence="2 3" key="1">
    <citation type="journal article" date="2016" name="Int. J. Syst. Evol. Microbiol.">
        <title>Caldimicrobium thiodismutans sp. nov., a sulfur-disproportionating bacterium isolated from a hot spring, and emended description of the genus Caldimicrobium.</title>
        <authorList>
            <person name="Kojima H."/>
            <person name="Umezawa K."/>
            <person name="Fukui M."/>
        </authorList>
    </citation>
    <scope>NUCLEOTIDE SEQUENCE [LARGE SCALE GENOMIC DNA]</scope>
    <source>
        <strain evidence="2 3">TF1</strain>
    </source>
</reference>